<gene>
    <name evidence="1" type="ORF">TMSB3V08_LOCUS7973</name>
</gene>
<reference evidence="1" key="1">
    <citation type="submission" date="2020-11" db="EMBL/GenBank/DDBJ databases">
        <authorList>
            <person name="Tran Van P."/>
        </authorList>
    </citation>
    <scope>NUCLEOTIDE SEQUENCE</scope>
</reference>
<accession>A0A7R9EBZ6</accession>
<sequence length="66" mass="7131">MEGGLLFTELQNTEESSAVSTAVKMKTEYVTQEVVVEQYPTLRAHPLLLGPLLSTTLKHGGSVQDG</sequence>
<dbReference type="EMBL" id="OB794867">
    <property type="protein sequence ID" value="CAD7431232.1"/>
    <property type="molecule type" value="Genomic_DNA"/>
</dbReference>
<evidence type="ECO:0000313" key="1">
    <source>
        <dbReference type="EMBL" id="CAD7431232.1"/>
    </source>
</evidence>
<dbReference type="AlphaFoldDB" id="A0A7R9EBZ6"/>
<organism evidence="1">
    <name type="scientific">Timema monikensis</name>
    <dbReference type="NCBI Taxonomy" id="170555"/>
    <lineage>
        <taxon>Eukaryota</taxon>
        <taxon>Metazoa</taxon>
        <taxon>Ecdysozoa</taxon>
        <taxon>Arthropoda</taxon>
        <taxon>Hexapoda</taxon>
        <taxon>Insecta</taxon>
        <taxon>Pterygota</taxon>
        <taxon>Neoptera</taxon>
        <taxon>Polyneoptera</taxon>
        <taxon>Phasmatodea</taxon>
        <taxon>Timematodea</taxon>
        <taxon>Timematoidea</taxon>
        <taxon>Timematidae</taxon>
        <taxon>Timema</taxon>
    </lineage>
</organism>
<proteinExistence type="predicted"/>
<protein>
    <submittedName>
        <fullName evidence="1">Uncharacterized protein</fullName>
    </submittedName>
</protein>
<name>A0A7R9EBZ6_9NEOP</name>